<name>A0A5J4NJ19_9TREM</name>
<comment type="subunit">
    <text evidence="5">Oligomeric complex that consists of at least the alpha, beta, beta', gamma, delta, epsilon and zeta subunits.</text>
</comment>
<evidence type="ECO:0000256" key="6">
    <source>
        <dbReference type="RuleBase" id="RU366052"/>
    </source>
</evidence>
<comment type="similarity">
    <text evidence="1 5">Belongs to the adaptor complexes medium subunit family. Delta-COP subfamily.</text>
</comment>
<reference evidence="7 8" key="1">
    <citation type="journal article" date="2019" name="Gigascience">
        <title>Whole-genome sequence of the oriental lung fluke Paragonimus westermani.</title>
        <authorList>
            <person name="Oey H."/>
            <person name="Zakrzewski M."/>
            <person name="Narain K."/>
            <person name="Devi K.R."/>
            <person name="Agatsuma T."/>
            <person name="Nawaratna S."/>
            <person name="Gobert G.N."/>
            <person name="Jones M.K."/>
            <person name="Ragan M.A."/>
            <person name="McManus D.P."/>
            <person name="Krause L."/>
        </authorList>
    </citation>
    <scope>NUCLEOTIDE SEQUENCE [LARGE SCALE GENOMIC DNA]</scope>
    <source>
        <strain evidence="7 8">IND2009</strain>
    </source>
</reference>
<dbReference type="GO" id="GO:0015031">
    <property type="term" value="P:protein transport"/>
    <property type="evidence" value="ECO:0007669"/>
    <property type="project" value="UniProtKB-KW"/>
</dbReference>
<evidence type="ECO:0000256" key="4">
    <source>
        <dbReference type="ARBA" id="ARBA00022927"/>
    </source>
</evidence>
<keyword evidence="5" id="KW-0472">Membrane</keyword>
<dbReference type="PANTHER" id="PTHR10121">
    <property type="entry name" value="COATOMER SUBUNIT DELTA"/>
    <property type="match status" value="1"/>
</dbReference>
<proteinExistence type="inferred from homology"/>
<keyword evidence="5" id="KW-0931">ER-Golgi transport</keyword>
<protein>
    <recommendedName>
        <fullName evidence="5">Coatomer subunit delta</fullName>
    </recommendedName>
</protein>
<keyword evidence="3 5" id="KW-0963">Cytoplasm</keyword>
<keyword evidence="2 5" id="KW-0813">Transport</keyword>
<dbReference type="GO" id="GO:0000139">
    <property type="term" value="C:Golgi membrane"/>
    <property type="evidence" value="ECO:0007669"/>
    <property type="project" value="UniProtKB-SubCell"/>
</dbReference>
<comment type="subcellular location">
    <subcellularLocation>
        <location evidence="5 6">Cytoplasm</location>
    </subcellularLocation>
    <subcellularLocation>
        <location evidence="5 6">Cytoplasmic vesicle</location>
        <location evidence="5 6">COPI-coated vesicle membrane</location>
        <topology evidence="5 6">Peripheral membrane protein</topology>
        <orientation evidence="5 6">Cytoplasmic side</orientation>
    </subcellularLocation>
    <subcellularLocation>
        <location evidence="5 6">Golgi apparatus membrane</location>
        <topology evidence="5 6">Peripheral membrane protein</topology>
        <orientation evidence="5 6">Cytoplasmic side</orientation>
    </subcellularLocation>
</comment>
<dbReference type="AlphaFoldDB" id="A0A5J4NJ19"/>
<dbReference type="PANTHER" id="PTHR10121:SF0">
    <property type="entry name" value="COATOMER SUBUNIT DELTA"/>
    <property type="match status" value="1"/>
</dbReference>
<dbReference type="InterPro" id="IPR027059">
    <property type="entry name" value="Coatomer_dsu"/>
</dbReference>
<dbReference type="GO" id="GO:0030126">
    <property type="term" value="C:COPI vesicle coat"/>
    <property type="evidence" value="ECO:0007669"/>
    <property type="project" value="UniProtKB-UniRule"/>
</dbReference>
<organism evidence="7 8">
    <name type="scientific">Paragonimus westermani</name>
    <dbReference type="NCBI Taxonomy" id="34504"/>
    <lineage>
        <taxon>Eukaryota</taxon>
        <taxon>Metazoa</taxon>
        <taxon>Spiralia</taxon>
        <taxon>Lophotrochozoa</taxon>
        <taxon>Platyhelminthes</taxon>
        <taxon>Trematoda</taxon>
        <taxon>Digenea</taxon>
        <taxon>Plagiorchiida</taxon>
        <taxon>Troglotremata</taxon>
        <taxon>Troglotrematidae</taxon>
        <taxon>Paragonimus</taxon>
    </lineage>
</organism>
<comment type="caution">
    <text evidence="7">The sequence shown here is derived from an EMBL/GenBank/DDBJ whole genome shotgun (WGS) entry which is preliminary data.</text>
</comment>
<dbReference type="EMBL" id="QNGE01002505">
    <property type="protein sequence ID" value="KAA3675464.1"/>
    <property type="molecule type" value="Genomic_DNA"/>
</dbReference>
<keyword evidence="4 5" id="KW-0653">Protein transport</keyword>
<dbReference type="GO" id="GO:0051645">
    <property type="term" value="P:Golgi localization"/>
    <property type="evidence" value="ECO:0007669"/>
    <property type="project" value="TreeGrafter"/>
</dbReference>
<keyword evidence="5" id="KW-0333">Golgi apparatus</keyword>
<keyword evidence="5" id="KW-0968">Cytoplasmic vesicle</keyword>
<evidence type="ECO:0000256" key="3">
    <source>
        <dbReference type="ARBA" id="ARBA00022490"/>
    </source>
</evidence>
<accession>A0A5J4NJ19</accession>
<evidence type="ECO:0000313" key="8">
    <source>
        <dbReference type="Proteomes" id="UP000324629"/>
    </source>
</evidence>
<dbReference type="GO" id="GO:0006890">
    <property type="term" value="P:retrograde vesicle-mediated transport, Golgi to endoplasmic reticulum"/>
    <property type="evidence" value="ECO:0007669"/>
    <property type="project" value="UniProtKB-UniRule"/>
</dbReference>
<evidence type="ECO:0000256" key="5">
    <source>
        <dbReference type="RuleBase" id="RU364018"/>
    </source>
</evidence>
<dbReference type="GO" id="GO:0006888">
    <property type="term" value="P:endoplasmic reticulum to Golgi vesicle-mediated transport"/>
    <property type="evidence" value="ECO:0007669"/>
    <property type="project" value="TreeGrafter"/>
</dbReference>
<sequence length="42" mass="4565">MVLLAASVCTKDGKALVSRQFVEMTKARIEGLIVTFPKLLGE</sequence>
<evidence type="ECO:0000256" key="2">
    <source>
        <dbReference type="ARBA" id="ARBA00022448"/>
    </source>
</evidence>
<gene>
    <name evidence="7" type="ORF">DEA37_0007070</name>
</gene>
<evidence type="ECO:0000256" key="1">
    <source>
        <dbReference type="ARBA" id="ARBA00010516"/>
    </source>
</evidence>
<dbReference type="Proteomes" id="UP000324629">
    <property type="component" value="Unassembled WGS sequence"/>
</dbReference>
<comment type="function">
    <text evidence="5">The coatomer is a cytosolic protein complex that binds to dilysine motifs and reversibly associates with Golgi non-clathrin-coated vesicles, which further mediate biosynthetic protein transport from the ER, via the Golgi up to the trans Golgi network. Coatomer complex is required for budding from Golgi membranes, and is essential for the retrograde Golgi-to-ER transport of dilysine-tagged proteins.</text>
</comment>
<keyword evidence="8" id="KW-1185">Reference proteome</keyword>
<feature type="non-terminal residue" evidence="7">
    <location>
        <position position="42"/>
    </location>
</feature>
<evidence type="ECO:0000313" key="7">
    <source>
        <dbReference type="EMBL" id="KAA3675464.1"/>
    </source>
</evidence>